<organism evidence="2 3">
    <name type="scientific">Carnegiea gigantea</name>
    <dbReference type="NCBI Taxonomy" id="171969"/>
    <lineage>
        <taxon>Eukaryota</taxon>
        <taxon>Viridiplantae</taxon>
        <taxon>Streptophyta</taxon>
        <taxon>Embryophyta</taxon>
        <taxon>Tracheophyta</taxon>
        <taxon>Spermatophyta</taxon>
        <taxon>Magnoliopsida</taxon>
        <taxon>eudicotyledons</taxon>
        <taxon>Gunneridae</taxon>
        <taxon>Pentapetalae</taxon>
        <taxon>Caryophyllales</taxon>
        <taxon>Cactineae</taxon>
        <taxon>Cactaceae</taxon>
        <taxon>Cactoideae</taxon>
        <taxon>Echinocereeae</taxon>
        <taxon>Carnegiea</taxon>
    </lineage>
</organism>
<reference evidence="2" key="1">
    <citation type="submission" date="2022-04" db="EMBL/GenBank/DDBJ databases">
        <title>Carnegiea gigantea Genome sequencing and assembly v2.</title>
        <authorList>
            <person name="Copetti D."/>
            <person name="Sanderson M.J."/>
            <person name="Burquez A."/>
            <person name="Wojciechowski M.F."/>
        </authorList>
    </citation>
    <scope>NUCLEOTIDE SEQUENCE</scope>
    <source>
        <strain evidence="2">SGP5-SGP5p</strain>
        <tissue evidence="2">Aerial part</tissue>
    </source>
</reference>
<feature type="region of interest" description="Disordered" evidence="1">
    <location>
        <begin position="11"/>
        <end position="67"/>
    </location>
</feature>
<feature type="compositionally biased region" description="Polar residues" evidence="1">
    <location>
        <begin position="11"/>
        <end position="20"/>
    </location>
</feature>
<evidence type="ECO:0000313" key="2">
    <source>
        <dbReference type="EMBL" id="KAJ8445667.1"/>
    </source>
</evidence>
<accession>A0A9Q1KN53</accession>
<evidence type="ECO:0000313" key="3">
    <source>
        <dbReference type="Proteomes" id="UP001153076"/>
    </source>
</evidence>
<sequence length="161" mass="16760">MIRLSLSLLCPTSRSPSPASRCSVLAVPPPENGNHQHPGRHPCPASTATASTDPIRLPRSQPQPRFSPVLGGLCVAVSRLPAGRNSSQPPTAVLRSSVTDFCLNPSISAVDAPLHTLNDPLHRSAVAVGGSVPNGRLFAPCPQASAIQRNDSSFPVSAHES</sequence>
<name>A0A9Q1KN53_9CARY</name>
<gene>
    <name evidence="2" type="ORF">Cgig2_007143</name>
</gene>
<dbReference type="EMBL" id="JAKOGI010000073">
    <property type="protein sequence ID" value="KAJ8445667.1"/>
    <property type="molecule type" value="Genomic_DNA"/>
</dbReference>
<dbReference type="Proteomes" id="UP001153076">
    <property type="component" value="Unassembled WGS sequence"/>
</dbReference>
<keyword evidence="3" id="KW-1185">Reference proteome</keyword>
<proteinExistence type="predicted"/>
<evidence type="ECO:0000256" key="1">
    <source>
        <dbReference type="SAM" id="MobiDB-lite"/>
    </source>
</evidence>
<comment type="caution">
    <text evidence="2">The sequence shown here is derived from an EMBL/GenBank/DDBJ whole genome shotgun (WGS) entry which is preliminary data.</text>
</comment>
<protein>
    <submittedName>
        <fullName evidence="2">Uncharacterized protein</fullName>
    </submittedName>
</protein>
<dbReference type="AlphaFoldDB" id="A0A9Q1KN53"/>